<dbReference type="RefSeq" id="WP_009021683.1">
    <property type="nucleotide sequence ID" value="NZ_DS999411.1"/>
</dbReference>
<dbReference type="InterPro" id="IPR050109">
    <property type="entry name" value="HTH-type_TetR-like_transc_reg"/>
</dbReference>
<evidence type="ECO:0000256" key="2">
    <source>
        <dbReference type="ARBA" id="ARBA00023125"/>
    </source>
</evidence>
<evidence type="ECO:0000259" key="5">
    <source>
        <dbReference type="PROSITE" id="PS50977"/>
    </source>
</evidence>
<dbReference type="Pfam" id="PF00440">
    <property type="entry name" value="TetR_N"/>
    <property type="match status" value="1"/>
</dbReference>
<dbReference type="HOGENOM" id="CLU_1198592_0_0_6"/>
<keyword evidence="1" id="KW-0805">Transcription regulation</keyword>
<dbReference type="InterPro" id="IPR009057">
    <property type="entry name" value="Homeodomain-like_sf"/>
</dbReference>
<dbReference type="Proteomes" id="UP000004699">
    <property type="component" value="Unassembled WGS sequence"/>
</dbReference>
<dbReference type="eggNOG" id="COG1309">
    <property type="taxonomic scope" value="Bacteria"/>
</dbReference>
<keyword evidence="7" id="KW-1185">Reference proteome</keyword>
<dbReference type="GO" id="GO:0000976">
    <property type="term" value="F:transcription cis-regulatory region binding"/>
    <property type="evidence" value="ECO:0007669"/>
    <property type="project" value="TreeGrafter"/>
</dbReference>
<protein>
    <submittedName>
        <fullName evidence="6">Transcriptional regulator, TetR family</fullName>
    </submittedName>
</protein>
<evidence type="ECO:0000313" key="7">
    <source>
        <dbReference type="Proteomes" id="UP000004699"/>
    </source>
</evidence>
<feature type="domain" description="HTH tetR-type" evidence="5">
    <location>
        <begin position="31"/>
        <end position="91"/>
    </location>
</feature>
<dbReference type="SUPFAM" id="SSF46689">
    <property type="entry name" value="Homeodomain-like"/>
    <property type="match status" value="1"/>
</dbReference>
<dbReference type="PRINTS" id="PR00455">
    <property type="entry name" value="HTHTETR"/>
</dbReference>
<gene>
    <name evidence="6" type="ORF">NOR51B_2895</name>
</gene>
<name>B8KVH4_9GAMM</name>
<dbReference type="STRING" id="565045.NOR51B_2895"/>
<evidence type="ECO:0000256" key="3">
    <source>
        <dbReference type="ARBA" id="ARBA00023163"/>
    </source>
</evidence>
<dbReference type="PANTHER" id="PTHR30055">
    <property type="entry name" value="HTH-TYPE TRANSCRIPTIONAL REGULATOR RUTR"/>
    <property type="match status" value="1"/>
</dbReference>
<sequence>MANEQLSDEFAGISWVEYSDWVLTPTQDRSKRTLQKVLTSARELFLAKSFETTTIAQISKRSGVSSGSIYNLFADKNAIFRALYEHFRITREGQIDTLIAAHDWQRARAIDIVRFHLDIIFSSSRDDVGFLRLLEQRRMSDPQLFGIQSQAEELFCQRMLALYQLRAGDFGHEDLKTAVYYVHFIIRGSALWSILPPHNSDQFLRVTDKRYQQETLRMACRYLGIDEAAPT</sequence>
<dbReference type="Gene3D" id="1.10.357.10">
    <property type="entry name" value="Tetracycline Repressor, domain 2"/>
    <property type="match status" value="1"/>
</dbReference>
<reference evidence="7" key="1">
    <citation type="journal article" date="2013" name="BMC Microbiol.">
        <title>Taxonomy and evolution of bacteriochlorophyll a-containing members of the OM60/NOR5 clade of marine gammaproteobacteria: description of Luminiphilus syltensis gen. nov., sp. nov., reclassification of Haliea rubra as Pseudohaliea rubra gen. nov., comb. nov., and emendation of Chromatocurvus halotolerans.</title>
        <authorList>
            <person name="Spring S."/>
            <person name="Riedel T."/>
            <person name="Sproer C."/>
            <person name="Yan S."/>
            <person name="Harder J."/>
            <person name="Fuchs B.M."/>
        </authorList>
    </citation>
    <scope>NUCLEOTIDE SEQUENCE [LARGE SCALE GENOMIC DNA]</scope>
    <source>
        <strain evidence="7">NOR51-B</strain>
    </source>
</reference>
<dbReference type="PROSITE" id="PS50977">
    <property type="entry name" value="HTH_TETR_2"/>
    <property type="match status" value="1"/>
</dbReference>
<evidence type="ECO:0000313" key="6">
    <source>
        <dbReference type="EMBL" id="EED36942.1"/>
    </source>
</evidence>
<keyword evidence="2 4" id="KW-0238">DNA-binding</keyword>
<dbReference type="GO" id="GO:0003700">
    <property type="term" value="F:DNA-binding transcription factor activity"/>
    <property type="evidence" value="ECO:0007669"/>
    <property type="project" value="TreeGrafter"/>
</dbReference>
<dbReference type="EMBL" id="DS999411">
    <property type="protein sequence ID" value="EED36942.1"/>
    <property type="molecule type" value="Genomic_DNA"/>
</dbReference>
<dbReference type="InterPro" id="IPR001647">
    <property type="entry name" value="HTH_TetR"/>
</dbReference>
<dbReference type="PANTHER" id="PTHR30055:SF234">
    <property type="entry name" value="HTH-TYPE TRANSCRIPTIONAL REGULATOR BETI"/>
    <property type="match status" value="1"/>
</dbReference>
<evidence type="ECO:0000256" key="1">
    <source>
        <dbReference type="ARBA" id="ARBA00023015"/>
    </source>
</evidence>
<accession>B8KVH4</accession>
<organism evidence="6 7">
    <name type="scientific">Luminiphilus syltensis NOR5-1B</name>
    <dbReference type="NCBI Taxonomy" id="565045"/>
    <lineage>
        <taxon>Bacteria</taxon>
        <taxon>Pseudomonadati</taxon>
        <taxon>Pseudomonadota</taxon>
        <taxon>Gammaproteobacteria</taxon>
        <taxon>Cellvibrionales</taxon>
        <taxon>Halieaceae</taxon>
        <taxon>Luminiphilus</taxon>
    </lineage>
</organism>
<proteinExistence type="predicted"/>
<dbReference type="AlphaFoldDB" id="B8KVH4"/>
<evidence type="ECO:0000256" key="4">
    <source>
        <dbReference type="PROSITE-ProRule" id="PRU00335"/>
    </source>
</evidence>
<feature type="DNA-binding region" description="H-T-H motif" evidence="4">
    <location>
        <begin position="54"/>
        <end position="73"/>
    </location>
</feature>
<keyword evidence="3" id="KW-0804">Transcription</keyword>